<dbReference type="OMA" id="RINGFRD"/>
<gene>
    <name evidence="14" type="ORF">TCAL_07964</name>
</gene>
<feature type="chain" id="PRO_5022127930" description="Mitochondrial fission factor" evidence="12">
    <location>
        <begin position="31"/>
        <end position="329"/>
    </location>
</feature>
<dbReference type="GO" id="GO:0005741">
    <property type="term" value="C:mitochondrial outer membrane"/>
    <property type="evidence" value="ECO:0007669"/>
    <property type="project" value="UniProtKB-SubCell"/>
</dbReference>
<keyword evidence="8 9" id="KW-0576">Peroxisome</keyword>
<evidence type="ECO:0000313" key="14">
    <source>
        <dbReference type="EMBL" id="TRY62695.1"/>
    </source>
</evidence>
<organism evidence="14 15">
    <name type="scientific">Tigriopus californicus</name>
    <name type="common">Marine copepod</name>
    <dbReference type="NCBI Taxonomy" id="6832"/>
    <lineage>
        <taxon>Eukaryota</taxon>
        <taxon>Metazoa</taxon>
        <taxon>Ecdysozoa</taxon>
        <taxon>Arthropoda</taxon>
        <taxon>Crustacea</taxon>
        <taxon>Multicrustacea</taxon>
        <taxon>Hexanauplia</taxon>
        <taxon>Copepoda</taxon>
        <taxon>Harpacticoida</taxon>
        <taxon>Harpacticidae</taxon>
        <taxon>Tigriopus</taxon>
    </lineage>
</organism>
<keyword evidence="5 10" id="KW-0175">Coiled coil</keyword>
<evidence type="ECO:0000256" key="3">
    <source>
        <dbReference type="ARBA" id="ARBA00022787"/>
    </source>
</evidence>
<accession>A0A553NBA5</accession>
<keyword evidence="3 9" id="KW-1000">Mitochondrion outer membrane</keyword>
<dbReference type="AlphaFoldDB" id="A0A553NBA5"/>
<evidence type="ECO:0000256" key="10">
    <source>
        <dbReference type="SAM" id="Coils"/>
    </source>
</evidence>
<keyword evidence="15" id="KW-1185">Reference proteome</keyword>
<feature type="region of interest" description="Disordered" evidence="11">
    <location>
        <begin position="197"/>
        <end position="245"/>
    </location>
</feature>
<dbReference type="Proteomes" id="UP000318571">
    <property type="component" value="Chromosome 10"/>
</dbReference>
<evidence type="ECO:0000313" key="15">
    <source>
        <dbReference type="Proteomes" id="UP000318571"/>
    </source>
</evidence>
<evidence type="ECO:0000256" key="12">
    <source>
        <dbReference type="SAM" id="SignalP"/>
    </source>
</evidence>
<dbReference type="InterPro" id="IPR039433">
    <property type="entry name" value="Mff-like_dom"/>
</dbReference>
<keyword evidence="2" id="KW-0812">Transmembrane</keyword>
<comment type="function">
    <text evidence="9">Plays a role in mitochondrial and peroxisomal fission. Promotes the recruitment and association of the fission mediator dynamin-related protein 1 (DNM1L) to the mitochondrial surface.</text>
</comment>
<dbReference type="EMBL" id="VCGU01000458">
    <property type="protein sequence ID" value="TRY62695.1"/>
    <property type="molecule type" value="Genomic_DNA"/>
</dbReference>
<evidence type="ECO:0000256" key="2">
    <source>
        <dbReference type="ARBA" id="ARBA00022692"/>
    </source>
</evidence>
<sequence length="329" mass="36519">MLSFFSLLSSQKACLWWVFLLLPLPSPSEAHYPAPSGQAEVRPITQVKLETDPLVRADLPLLSSSLVFWFWAFMSDPSGPSAADLYNDARFTADISTRMRVPDRIVMSGESSPTHSTASGFSSGSTGHTGKLNDLGMARRDPRLDMQVPDRILLAGGHAHIASKSTPRELQLERAFLPPTSEQVRVSTPPRSIRLDEHAFPSAAEEDAYSNSTLEGPEDYFQSHRNAGGYPRPSQSSPLSEAGQNLKEAHALALMSDTLPDSFQAQQLPNHLSPGQEMQMLRRQLAKLNHRLMAVELENQQQQQREMILTVLVSVYFIGKVVMWVNRSL</sequence>
<dbReference type="Pfam" id="PF05644">
    <property type="entry name" value="Miff"/>
    <property type="match status" value="2"/>
</dbReference>
<evidence type="ECO:0000256" key="4">
    <source>
        <dbReference type="ARBA" id="ARBA00022989"/>
    </source>
</evidence>
<evidence type="ECO:0000259" key="13">
    <source>
        <dbReference type="Pfam" id="PF05644"/>
    </source>
</evidence>
<dbReference type="GO" id="GO:0005777">
    <property type="term" value="C:peroxisome"/>
    <property type="evidence" value="ECO:0007669"/>
    <property type="project" value="UniProtKB-SubCell"/>
</dbReference>
<dbReference type="PANTHER" id="PTHR16501:SF6">
    <property type="entry name" value="TRANSPORT AND GOLGI ORGANIZATION PROTEIN 11"/>
    <property type="match status" value="1"/>
</dbReference>
<dbReference type="GO" id="GO:0090314">
    <property type="term" value="P:positive regulation of protein targeting to membrane"/>
    <property type="evidence" value="ECO:0007669"/>
    <property type="project" value="UniProtKB-UniRule"/>
</dbReference>
<feature type="compositionally biased region" description="Low complexity" evidence="11">
    <location>
        <begin position="114"/>
        <end position="130"/>
    </location>
</feature>
<evidence type="ECO:0000256" key="11">
    <source>
        <dbReference type="SAM" id="MobiDB-lite"/>
    </source>
</evidence>
<evidence type="ECO:0000256" key="7">
    <source>
        <dbReference type="ARBA" id="ARBA00023136"/>
    </source>
</evidence>
<dbReference type="GO" id="GO:0090141">
    <property type="term" value="P:positive regulation of mitochondrial fission"/>
    <property type="evidence" value="ECO:0007669"/>
    <property type="project" value="UniProtKB-UniRule"/>
</dbReference>
<evidence type="ECO:0000256" key="8">
    <source>
        <dbReference type="ARBA" id="ARBA00023140"/>
    </source>
</evidence>
<evidence type="ECO:0000256" key="6">
    <source>
        <dbReference type="ARBA" id="ARBA00023128"/>
    </source>
</evidence>
<comment type="similarity">
    <text evidence="1 9">Belongs to the Tango11 family.</text>
</comment>
<keyword evidence="7" id="KW-0472">Membrane</keyword>
<evidence type="ECO:0000256" key="1">
    <source>
        <dbReference type="ARBA" id="ARBA00009806"/>
    </source>
</evidence>
<feature type="signal peptide" evidence="12">
    <location>
        <begin position="1"/>
        <end position="30"/>
    </location>
</feature>
<proteinExistence type="inferred from homology"/>
<feature type="domain" description="Mff-like" evidence="13">
    <location>
        <begin position="277"/>
        <end position="327"/>
    </location>
</feature>
<comment type="caution">
    <text evidence="14">The sequence shown here is derived from an EMBL/GenBank/DDBJ whole genome shotgun (WGS) entry which is preliminary data.</text>
</comment>
<dbReference type="PANTHER" id="PTHR16501">
    <property type="entry name" value="TRANSPORT AND GOLGI ORGANIZATION PROTEIN 11"/>
    <property type="match status" value="1"/>
</dbReference>
<comment type="subcellular location">
    <subcellularLocation>
        <location evidence="9">Mitochondrion outer membrane</location>
        <topology evidence="9">Single-pass type IV membrane protein</topology>
    </subcellularLocation>
    <subcellularLocation>
        <location evidence="9">Peroxisome</location>
    </subcellularLocation>
</comment>
<evidence type="ECO:0000256" key="5">
    <source>
        <dbReference type="ARBA" id="ARBA00023054"/>
    </source>
</evidence>
<feature type="region of interest" description="Disordered" evidence="11">
    <location>
        <begin position="108"/>
        <end position="136"/>
    </location>
</feature>
<evidence type="ECO:0000256" key="9">
    <source>
        <dbReference type="RuleBase" id="RU368040"/>
    </source>
</evidence>
<keyword evidence="6 9" id="KW-0496">Mitochondrion</keyword>
<dbReference type="GO" id="GO:0000266">
    <property type="term" value="P:mitochondrial fission"/>
    <property type="evidence" value="ECO:0007669"/>
    <property type="project" value="UniProtKB-UniRule"/>
</dbReference>
<name>A0A553NBA5_TIGCA</name>
<feature type="compositionally biased region" description="Polar residues" evidence="11">
    <location>
        <begin position="233"/>
        <end position="243"/>
    </location>
</feature>
<keyword evidence="12" id="KW-0732">Signal</keyword>
<dbReference type="STRING" id="6832.A0A553NBA5"/>
<reference evidence="14 15" key="1">
    <citation type="journal article" date="2018" name="Nat. Ecol. Evol.">
        <title>Genomic signatures of mitonuclear coevolution across populations of Tigriopus californicus.</title>
        <authorList>
            <person name="Barreto F.S."/>
            <person name="Watson E.T."/>
            <person name="Lima T.G."/>
            <person name="Willett C.S."/>
            <person name="Edmands S."/>
            <person name="Li W."/>
            <person name="Burton R.S."/>
        </authorList>
    </citation>
    <scope>NUCLEOTIDE SEQUENCE [LARGE SCALE GENOMIC DNA]</scope>
    <source>
        <strain evidence="14 15">San Diego</strain>
    </source>
</reference>
<dbReference type="InterPro" id="IPR008518">
    <property type="entry name" value="Mff/Tango-11"/>
</dbReference>
<feature type="domain" description="Mff-like" evidence="13">
    <location>
        <begin position="84"/>
        <end position="213"/>
    </location>
</feature>
<keyword evidence="4" id="KW-1133">Transmembrane helix</keyword>
<protein>
    <recommendedName>
        <fullName evidence="9">Mitochondrial fission factor</fullName>
    </recommendedName>
</protein>
<feature type="coiled-coil region" evidence="10">
    <location>
        <begin position="278"/>
        <end position="305"/>
    </location>
</feature>